<dbReference type="RefSeq" id="WP_133765433.1">
    <property type="nucleotide sequence ID" value="NZ_BAAARP010000001.1"/>
</dbReference>
<reference evidence="6 7" key="1">
    <citation type="submission" date="2019-03" db="EMBL/GenBank/DDBJ databases">
        <title>Genomic Encyclopedia of Archaeal and Bacterial Type Strains, Phase II (KMG-II): from individual species to whole genera.</title>
        <authorList>
            <person name="Goeker M."/>
        </authorList>
    </citation>
    <scope>NUCLEOTIDE SEQUENCE [LARGE SCALE GENOMIC DNA]</scope>
    <source>
        <strain evidence="6 7">DSM 24782</strain>
    </source>
</reference>
<comment type="caution">
    <text evidence="6">The sequence shown here is derived from an EMBL/GenBank/DDBJ whole genome shotgun (WGS) entry which is preliminary data.</text>
</comment>
<dbReference type="SMART" id="SM00382">
    <property type="entry name" value="AAA"/>
    <property type="match status" value="1"/>
</dbReference>
<dbReference type="InterPro" id="IPR003593">
    <property type="entry name" value="AAA+_ATPase"/>
</dbReference>
<organism evidence="6 7">
    <name type="scientific">Amnibacterium kyonggiense</name>
    <dbReference type="NCBI Taxonomy" id="595671"/>
    <lineage>
        <taxon>Bacteria</taxon>
        <taxon>Bacillati</taxon>
        <taxon>Actinomycetota</taxon>
        <taxon>Actinomycetes</taxon>
        <taxon>Micrococcales</taxon>
        <taxon>Microbacteriaceae</taxon>
        <taxon>Amnibacterium</taxon>
    </lineage>
</organism>
<protein>
    <submittedName>
        <fullName evidence="6">ABC-type multidrug transport system ATPase subunit</fullName>
    </submittedName>
</protein>
<dbReference type="SUPFAM" id="SSF52540">
    <property type="entry name" value="P-loop containing nucleoside triphosphate hydrolases"/>
    <property type="match status" value="1"/>
</dbReference>
<gene>
    <name evidence="6" type="ORF">CLV52_1318</name>
</gene>
<dbReference type="GO" id="GO:0005524">
    <property type="term" value="F:ATP binding"/>
    <property type="evidence" value="ECO:0007669"/>
    <property type="project" value="UniProtKB-KW"/>
</dbReference>
<dbReference type="InterPro" id="IPR003439">
    <property type="entry name" value="ABC_transporter-like_ATP-bd"/>
</dbReference>
<proteinExistence type="inferred from homology"/>
<dbReference type="PANTHER" id="PTHR43335">
    <property type="entry name" value="ABC TRANSPORTER, ATP-BINDING PROTEIN"/>
    <property type="match status" value="1"/>
</dbReference>
<dbReference type="Proteomes" id="UP000295344">
    <property type="component" value="Unassembled WGS sequence"/>
</dbReference>
<sequence length="304" mass="32162">MDPAGLVVEGVRRSFGSTHAVRDMTFSAAPGRVTGLIGPNGSGKTTLLLMLATLLAPDAGSIRIGGLDPVRDPVGVRSIIGWMPDVLGSWSALTTRATLELTGRLYGLPKPRAAARAAELIELVHLGDLADQPTRVLSRGQKQRMSLARALVHDPAVLLLDEPASGLDPEARVDLRVLVRALAAEGRTVLVSSHVLAELEEMADDAVYVQAGATVDPDRVEALRDAPRLWRVRAEDPGALDAALAGRDDVTADHLGRLVPVRDEGGAADLLAALVRDGVRVVAFAPAAGDMERTFLELTRESRA</sequence>
<accession>A0A4R7FSU3</accession>
<evidence type="ECO:0000313" key="7">
    <source>
        <dbReference type="Proteomes" id="UP000295344"/>
    </source>
</evidence>
<dbReference type="Gene3D" id="3.40.50.300">
    <property type="entry name" value="P-loop containing nucleotide triphosphate hydrolases"/>
    <property type="match status" value="1"/>
</dbReference>
<dbReference type="CDD" id="cd03230">
    <property type="entry name" value="ABC_DR_subfamily_A"/>
    <property type="match status" value="1"/>
</dbReference>
<name>A0A4R7FSU3_9MICO</name>
<keyword evidence="7" id="KW-1185">Reference proteome</keyword>
<evidence type="ECO:0000256" key="3">
    <source>
        <dbReference type="ARBA" id="ARBA00022741"/>
    </source>
</evidence>
<feature type="domain" description="ABC transporter" evidence="5">
    <location>
        <begin position="6"/>
        <end position="236"/>
    </location>
</feature>
<dbReference type="PROSITE" id="PS50893">
    <property type="entry name" value="ABC_TRANSPORTER_2"/>
    <property type="match status" value="1"/>
</dbReference>
<keyword evidence="4" id="KW-0067">ATP-binding</keyword>
<dbReference type="AlphaFoldDB" id="A0A4R7FSU3"/>
<dbReference type="OrthoDB" id="9804819at2"/>
<dbReference type="EMBL" id="SOAM01000001">
    <property type="protein sequence ID" value="TDS80749.1"/>
    <property type="molecule type" value="Genomic_DNA"/>
</dbReference>
<dbReference type="GO" id="GO:0016887">
    <property type="term" value="F:ATP hydrolysis activity"/>
    <property type="evidence" value="ECO:0007669"/>
    <property type="project" value="InterPro"/>
</dbReference>
<evidence type="ECO:0000256" key="1">
    <source>
        <dbReference type="ARBA" id="ARBA00005417"/>
    </source>
</evidence>
<keyword evidence="3" id="KW-0547">Nucleotide-binding</keyword>
<dbReference type="PANTHER" id="PTHR43335:SF11">
    <property type="entry name" value="ABC TRANSPORTER RELATED"/>
    <property type="match status" value="1"/>
</dbReference>
<comment type="similarity">
    <text evidence="1">Belongs to the ABC transporter superfamily.</text>
</comment>
<keyword evidence="2" id="KW-0813">Transport</keyword>
<dbReference type="Pfam" id="PF00005">
    <property type="entry name" value="ABC_tran"/>
    <property type="match status" value="1"/>
</dbReference>
<evidence type="ECO:0000256" key="4">
    <source>
        <dbReference type="ARBA" id="ARBA00022840"/>
    </source>
</evidence>
<evidence type="ECO:0000256" key="2">
    <source>
        <dbReference type="ARBA" id="ARBA00022448"/>
    </source>
</evidence>
<evidence type="ECO:0000259" key="5">
    <source>
        <dbReference type="PROSITE" id="PS50893"/>
    </source>
</evidence>
<evidence type="ECO:0000313" key="6">
    <source>
        <dbReference type="EMBL" id="TDS80749.1"/>
    </source>
</evidence>
<dbReference type="InterPro" id="IPR027417">
    <property type="entry name" value="P-loop_NTPase"/>
</dbReference>